<reference evidence="10 11" key="1">
    <citation type="journal article" date="2014" name="Mol. Ecol.">
        <title>Evolution of Synechococcus.</title>
        <authorList>
            <person name="Dvorak P."/>
            <person name="Casamatta D."/>
            <person name="Hasler P."/>
            <person name="Poulickova A."/>
            <person name="Ondrej V."/>
            <person name="Sanges R."/>
        </authorList>
    </citation>
    <scope>NUCLEOTIDE SEQUENCE [LARGE SCALE GENOMIC DNA]</scope>
    <source>
        <strain evidence="10 11">CAUP A 1101</strain>
    </source>
</reference>
<protein>
    <submittedName>
        <fullName evidence="10">Glycosyl transferase</fullName>
    </submittedName>
</protein>
<dbReference type="PANTHER" id="PTHR12726:SF0">
    <property type="entry name" value="CERAMIDE GLUCOSYLTRANSFERASE"/>
    <property type="match status" value="1"/>
</dbReference>
<accession>A0A098TMR4</accession>
<evidence type="ECO:0000256" key="9">
    <source>
        <dbReference type="SAM" id="Phobius"/>
    </source>
</evidence>
<dbReference type="PANTHER" id="PTHR12726">
    <property type="entry name" value="CERAMIDE GLUCOSYLTRANSFERASE"/>
    <property type="match status" value="1"/>
</dbReference>
<dbReference type="Gene3D" id="3.90.550.10">
    <property type="entry name" value="Spore Coat Polysaccharide Biosynthesis Protein SpsA, Chain A"/>
    <property type="match status" value="1"/>
</dbReference>
<keyword evidence="8 9" id="KW-0472">Membrane</keyword>
<dbReference type="SUPFAM" id="SSF53448">
    <property type="entry name" value="Nucleotide-diphospho-sugar transferases"/>
    <property type="match status" value="1"/>
</dbReference>
<dbReference type="EMBL" id="JJML01000015">
    <property type="protein sequence ID" value="KGF73162.1"/>
    <property type="molecule type" value="Genomic_DNA"/>
</dbReference>
<gene>
    <name evidence="10" type="ORF">DO97_02290</name>
</gene>
<feature type="transmembrane region" description="Helical" evidence="9">
    <location>
        <begin position="282"/>
        <end position="300"/>
    </location>
</feature>
<keyword evidence="6 9" id="KW-0812">Transmembrane</keyword>
<evidence type="ECO:0000256" key="8">
    <source>
        <dbReference type="ARBA" id="ARBA00023136"/>
    </source>
</evidence>
<comment type="pathway">
    <text evidence="2">Lipid metabolism; sphingolipid metabolism.</text>
</comment>
<dbReference type="InterPro" id="IPR029044">
    <property type="entry name" value="Nucleotide-diphossugar_trans"/>
</dbReference>
<keyword evidence="4" id="KW-0328">Glycosyltransferase</keyword>
<evidence type="ECO:0000256" key="6">
    <source>
        <dbReference type="ARBA" id="ARBA00022692"/>
    </source>
</evidence>
<evidence type="ECO:0000313" key="10">
    <source>
        <dbReference type="EMBL" id="KGF73162.1"/>
    </source>
</evidence>
<organism evidence="10 11">
    <name type="scientific">Neosynechococcus sphagnicola sy1</name>
    <dbReference type="NCBI Taxonomy" id="1497020"/>
    <lineage>
        <taxon>Bacteria</taxon>
        <taxon>Bacillati</taxon>
        <taxon>Cyanobacteriota</taxon>
        <taxon>Cyanophyceae</taxon>
        <taxon>Neosynechococcales</taxon>
        <taxon>Neosynechococcaceae</taxon>
        <taxon>Neosynechococcus</taxon>
    </lineage>
</organism>
<evidence type="ECO:0000256" key="5">
    <source>
        <dbReference type="ARBA" id="ARBA00022679"/>
    </source>
</evidence>
<proteinExistence type="predicted"/>
<dbReference type="CDD" id="cd02520">
    <property type="entry name" value="Glucosylceramide_synthase"/>
    <property type="match status" value="1"/>
</dbReference>
<evidence type="ECO:0000256" key="3">
    <source>
        <dbReference type="ARBA" id="ARBA00004991"/>
    </source>
</evidence>
<comment type="caution">
    <text evidence="10">The sequence shown here is derived from an EMBL/GenBank/DDBJ whole genome shotgun (WGS) entry which is preliminary data.</text>
</comment>
<dbReference type="STRING" id="1497020.DO97_02290"/>
<dbReference type="GO" id="GO:0006679">
    <property type="term" value="P:glucosylceramide biosynthetic process"/>
    <property type="evidence" value="ECO:0007669"/>
    <property type="project" value="TreeGrafter"/>
</dbReference>
<keyword evidence="5 10" id="KW-0808">Transferase</keyword>
<keyword evidence="11" id="KW-1185">Reference proteome</keyword>
<evidence type="ECO:0000256" key="4">
    <source>
        <dbReference type="ARBA" id="ARBA00022676"/>
    </source>
</evidence>
<comment type="subcellular location">
    <subcellularLocation>
        <location evidence="1">Membrane</location>
        <topology evidence="1">Multi-pass membrane protein</topology>
    </subcellularLocation>
</comment>
<dbReference type="GO" id="GO:0016020">
    <property type="term" value="C:membrane"/>
    <property type="evidence" value="ECO:0007669"/>
    <property type="project" value="UniProtKB-SubCell"/>
</dbReference>
<evidence type="ECO:0000256" key="2">
    <source>
        <dbReference type="ARBA" id="ARBA00004760"/>
    </source>
</evidence>
<dbReference type="GO" id="GO:0008120">
    <property type="term" value="F:ceramide glucosyltransferase activity"/>
    <property type="evidence" value="ECO:0007669"/>
    <property type="project" value="TreeGrafter"/>
</dbReference>
<comment type="pathway">
    <text evidence="3">Sphingolipid metabolism.</text>
</comment>
<feature type="transmembrane region" description="Helical" evidence="9">
    <location>
        <begin position="6"/>
        <end position="33"/>
    </location>
</feature>
<keyword evidence="7 9" id="KW-1133">Transmembrane helix</keyword>
<dbReference type="Pfam" id="PF13506">
    <property type="entry name" value="Glyco_transf_21"/>
    <property type="match status" value="1"/>
</dbReference>
<evidence type="ECO:0000256" key="1">
    <source>
        <dbReference type="ARBA" id="ARBA00004141"/>
    </source>
</evidence>
<sequence>MLMVLQVLLLLLIVASLGFYIVCTVSTLWFFVLRQRPDSTDPQPVSILIPVCGVDEGALANWTSFCIQDIPTYEVLFGVMNPEDPAVPILKTLIAQFPDHARLILCQEVRGINHQISNLMHLLEAAQFERIIFADSDIRVTPEYLRIVTAPLADPAIGVVTCGYLDHAPKFLGAAIAALGRGVDFIPSVLIARSLDGGLKFALGPTVATRQSVVANMGGLQMVVNRIGSDFHMGRLAVAAGYRVELSTYILENDCGRETLNQVFQRELRWARTIRWNRGAQYYGLVFSYGTVHSLLLVLVTGFQPWAIALFAAVWLVRLLQVTLAIYHLGCPHLLPWLWALPLRDWMSFVIWVAGSYGQQIYWRGRWLEVGASGTLQEKIKASN</sequence>
<dbReference type="AlphaFoldDB" id="A0A098TMR4"/>
<dbReference type="Proteomes" id="UP000030170">
    <property type="component" value="Unassembled WGS sequence"/>
</dbReference>
<evidence type="ECO:0000313" key="11">
    <source>
        <dbReference type="Proteomes" id="UP000030170"/>
    </source>
</evidence>
<evidence type="ECO:0000256" key="7">
    <source>
        <dbReference type="ARBA" id="ARBA00022989"/>
    </source>
</evidence>
<dbReference type="InterPro" id="IPR025993">
    <property type="entry name" value="Ceramide_glucosylTrfase"/>
</dbReference>
<dbReference type="OrthoDB" id="9814255at2"/>
<name>A0A098TMR4_9CYAN</name>